<evidence type="ECO:0000256" key="2">
    <source>
        <dbReference type="SAM" id="MobiDB-lite"/>
    </source>
</evidence>
<dbReference type="PANTHER" id="PTHR22545">
    <property type="entry name" value="CENTROSOMAL PROTEIN OF 95 KDA"/>
    <property type="match status" value="1"/>
</dbReference>
<reference evidence="4 5" key="1">
    <citation type="submission" date="2020-08" db="EMBL/GenBank/DDBJ databases">
        <authorList>
            <person name="Hejnol A."/>
        </authorList>
    </citation>
    <scope>NUCLEOTIDE SEQUENCE [LARGE SCALE GENOMIC DNA]</scope>
</reference>
<feature type="region of interest" description="Disordered" evidence="2">
    <location>
        <begin position="602"/>
        <end position="661"/>
    </location>
</feature>
<dbReference type="AlphaFoldDB" id="A0A7I8W1V1"/>
<evidence type="ECO:0000313" key="4">
    <source>
        <dbReference type="EMBL" id="CAD5122544.1"/>
    </source>
</evidence>
<proteinExistence type="predicted"/>
<name>A0A7I8W1V1_9ANNE</name>
<dbReference type="InterPro" id="IPR026619">
    <property type="entry name" value="CEP95"/>
</dbReference>
<dbReference type="InterPro" id="IPR044039">
    <property type="entry name" value="DUF5745"/>
</dbReference>
<feature type="coiled-coil region" evidence="1">
    <location>
        <begin position="800"/>
        <end position="830"/>
    </location>
</feature>
<dbReference type="GO" id="GO:0005813">
    <property type="term" value="C:centrosome"/>
    <property type="evidence" value="ECO:0007669"/>
    <property type="project" value="InterPro"/>
</dbReference>
<protein>
    <submittedName>
        <fullName evidence="4">DgyrCDS10959</fullName>
    </submittedName>
</protein>
<organism evidence="4 5">
    <name type="scientific">Dimorphilus gyrociliatus</name>
    <dbReference type="NCBI Taxonomy" id="2664684"/>
    <lineage>
        <taxon>Eukaryota</taxon>
        <taxon>Metazoa</taxon>
        <taxon>Spiralia</taxon>
        <taxon>Lophotrochozoa</taxon>
        <taxon>Annelida</taxon>
        <taxon>Polychaeta</taxon>
        <taxon>Polychaeta incertae sedis</taxon>
        <taxon>Dinophilidae</taxon>
        <taxon>Dimorphilus</taxon>
    </lineage>
</organism>
<accession>A0A7I8W1V1</accession>
<keyword evidence="1" id="KW-0175">Coiled coil</keyword>
<feature type="compositionally biased region" description="Acidic residues" evidence="2">
    <location>
        <begin position="487"/>
        <end position="502"/>
    </location>
</feature>
<gene>
    <name evidence="4" type="ORF">DGYR_LOCUS10345</name>
</gene>
<keyword evidence="5" id="KW-1185">Reference proteome</keyword>
<comment type="caution">
    <text evidence="4">The sequence shown here is derived from an EMBL/GenBank/DDBJ whole genome shotgun (WGS) entry which is preliminary data.</text>
</comment>
<dbReference type="OrthoDB" id="545730at2759"/>
<feature type="compositionally biased region" description="Basic residues" evidence="2">
    <location>
        <begin position="631"/>
        <end position="641"/>
    </location>
</feature>
<feature type="region of interest" description="Disordered" evidence="2">
    <location>
        <begin position="310"/>
        <end position="330"/>
    </location>
</feature>
<feature type="compositionally biased region" description="Basic and acidic residues" evidence="2">
    <location>
        <begin position="747"/>
        <end position="764"/>
    </location>
</feature>
<dbReference type="GO" id="GO:0000922">
    <property type="term" value="C:spindle pole"/>
    <property type="evidence" value="ECO:0007669"/>
    <property type="project" value="InterPro"/>
</dbReference>
<feature type="region of interest" description="Disordered" evidence="2">
    <location>
        <begin position="484"/>
        <end position="513"/>
    </location>
</feature>
<sequence>MEGDDDLAKICNGLLAALHVPHRLKNWRDITSHVFVLLYEGLTGEPLEGIIRKTKNESEEVKNVQHIIDTLQNSVLKTSLSHINGERVVRKRKTAVSNLLEIFSGLFEYIVHKIDDEVSKSGVGTDSNGELEGISEGALERLGEIETSGSISRELKDTADYIALADTEHSLPSTTADTRELIASAGGELPSKSATQEDTSELIALGDISNSKEERDALTSHRDKSDRNTIETADESDSPLRLTLSDNSLERDKKFDHIGLRPKPFDSGKHKGKIKDSKHHTYTHHLYHHIVDESSRDTLTRSLPLSVSDERLNHSHTKSTSFSSKEGSIENLQTNPSFAEILRKYDLLPEKKVQESRSLDSSLSKSMPVASRETVPAKHKREIPERIEAWKLKDTKSSTWKAEINNRLEAAHRAAGVPMRVSPTEETLKYLSDRPGIDQDQDEEKNSCIQLERMNKSLEELVQAFGNYSARFSKIGSENIGNVDSLVDVDEEEDDDDDDDVESDRRSNSFTRLTYSDGQEADISSFERETKNYRRKLDKKVVRFDDKFDKKASGNLGPYRKQFLGEEKKMRRHKEMINDEYVDALDNFKAAKKDILSKSKSKGKEIEKKYKKSALKKPKTTTSANIINKYSKPRLRSKSSNRTHPILNSRKRSSSESPIRQVYTDDPQKLLGMLLKEFPHLDLSSDVLHELWRSAAQQATLMTSVGKNTGRDKVLEQIEEAERKQKILLDIMRKEMNHRARMKEIDDRRHREQTMKKVEREKRQQSARARRYYNEYHSGIKSKLLKARTKEEILFKRLFKEGLEIQKDRLRELRKYAKEQRSERAQKQKNEMDSLENFYRDQFEMLADSFDKEKKDFQIREDAQSRALKKMKVEMRKKLESDIKTLHAQLINDNDDEYWRNVDVDRIRLDMQRAPFTARV</sequence>
<feature type="domain" description="DUF5745" evidence="3">
    <location>
        <begin position="50"/>
        <end position="106"/>
    </location>
</feature>
<feature type="region of interest" description="Disordered" evidence="2">
    <location>
        <begin position="206"/>
        <end position="245"/>
    </location>
</feature>
<feature type="region of interest" description="Disordered" evidence="2">
    <location>
        <begin position="747"/>
        <end position="769"/>
    </location>
</feature>
<feature type="region of interest" description="Disordered" evidence="2">
    <location>
        <begin position="354"/>
        <end position="380"/>
    </location>
</feature>
<dbReference type="Pfam" id="PF19016">
    <property type="entry name" value="DUF5745"/>
    <property type="match status" value="1"/>
</dbReference>
<evidence type="ECO:0000259" key="3">
    <source>
        <dbReference type="Pfam" id="PF19016"/>
    </source>
</evidence>
<dbReference type="PANTHER" id="PTHR22545:SF0">
    <property type="entry name" value="CENTROSOMAL PROTEIN OF 95 KDA"/>
    <property type="match status" value="1"/>
</dbReference>
<evidence type="ECO:0000313" key="5">
    <source>
        <dbReference type="Proteomes" id="UP000549394"/>
    </source>
</evidence>
<feature type="compositionally biased region" description="Basic residues" evidence="2">
    <location>
        <begin position="609"/>
        <end position="619"/>
    </location>
</feature>
<dbReference type="EMBL" id="CAJFCJ010000017">
    <property type="protein sequence ID" value="CAD5122544.1"/>
    <property type="molecule type" value="Genomic_DNA"/>
</dbReference>
<evidence type="ECO:0000256" key="1">
    <source>
        <dbReference type="SAM" id="Coils"/>
    </source>
</evidence>
<feature type="compositionally biased region" description="Basic and acidic residues" evidence="2">
    <location>
        <begin position="210"/>
        <end position="229"/>
    </location>
</feature>
<dbReference type="Proteomes" id="UP000549394">
    <property type="component" value="Unassembled WGS sequence"/>
</dbReference>